<organism evidence="4 5">
    <name type="scientific">Lacihabitans lacunae</name>
    <dbReference type="NCBI Taxonomy" id="1028214"/>
    <lineage>
        <taxon>Bacteria</taxon>
        <taxon>Pseudomonadati</taxon>
        <taxon>Bacteroidota</taxon>
        <taxon>Cytophagia</taxon>
        <taxon>Cytophagales</taxon>
        <taxon>Leadbetterellaceae</taxon>
        <taxon>Lacihabitans</taxon>
    </lineage>
</organism>
<dbReference type="Proteomes" id="UP001595616">
    <property type="component" value="Unassembled WGS sequence"/>
</dbReference>
<evidence type="ECO:0000256" key="2">
    <source>
        <dbReference type="ARBA" id="ARBA00022840"/>
    </source>
</evidence>
<keyword evidence="2 4" id="KW-0067">ATP-binding</keyword>
<dbReference type="Gene3D" id="3.40.50.300">
    <property type="entry name" value="P-loop containing nucleotide triphosphate hydrolases"/>
    <property type="match status" value="1"/>
</dbReference>
<dbReference type="PROSITE" id="PS50893">
    <property type="entry name" value="ABC_TRANSPORTER_2"/>
    <property type="match status" value="1"/>
</dbReference>
<proteinExistence type="predicted"/>
<gene>
    <name evidence="4" type="ORF">ACFOOI_20950</name>
</gene>
<dbReference type="Pfam" id="PF00005">
    <property type="entry name" value="ABC_tran"/>
    <property type="match status" value="1"/>
</dbReference>
<dbReference type="InterPro" id="IPR017871">
    <property type="entry name" value="ABC_transporter-like_CS"/>
</dbReference>
<dbReference type="PROSITE" id="PS00211">
    <property type="entry name" value="ABC_TRANSPORTER_1"/>
    <property type="match status" value="1"/>
</dbReference>
<dbReference type="InterPro" id="IPR003593">
    <property type="entry name" value="AAA+_ATPase"/>
</dbReference>
<evidence type="ECO:0000313" key="4">
    <source>
        <dbReference type="EMBL" id="MFC3813147.1"/>
    </source>
</evidence>
<dbReference type="EMBL" id="JBHRYQ010000001">
    <property type="protein sequence ID" value="MFC3813147.1"/>
    <property type="molecule type" value="Genomic_DNA"/>
</dbReference>
<name>A0ABV7Z357_9BACT</name>
<keyword evidence="1" id="KW-0547">Nucleotide-binding</keyword>
<evidence type="ECO:0000313" key="5">
    <source>
        <dbReference type="Proteomes" id="UP001595616"/>
    </source>
</evidence>
<evidence type="ECO:0000259" key="3">
    <source>
        <dbReference type="PROSITE" id="PS50893"/>
    </source>
</evidence>
<accession>A0ABV7Z357</accession>
<dbReference type="InterPro" id="IPR027417">
    <property type="entry name" value="P-loop_NTPase"/>
</dbReference>
<sequence length="211" mass="23301">MTQMLETKSLEFAYDSGMKFKFPDIFCDKNSPLLILGNSGSGKTTFLNILALLKTPYQGEVLFSGKNALLLNENEIPTFRAKNIGMIFQKPYFVNSLNVLDNLTIANYLAKAKIDKPKAIKLADSLGIGELLNKKVTELSGGEQQRVCIARALMNTPSVILADEPTSALDDTNCEKVISLLEEQAKEANAALIIVTHDQRLKNRIPNQILL</sequence>
<dbReference type="GO" id="GO:0005524">
    <property type="term" value="F:ATP binding"/>
    <property type="evidence" value="ECO:0007669"/>
    <property type="project" value="UniProtKB-KW"/>
</dbReference>
<dbReference type="SMART" id="SM00382">
    <property type="entry name" value="AAA"/>
    <property type="match status" value="1"/>
</dbReference>
<dbReference type="RefSeq" id="WP_379840052.1">
    <property type="nucleotide sequence ID" value="NZ_JBHRYQ010000001.1"/>
</dbReference>
<keyword evidence="5" id="KW-1185">Reference proteome</keyword>
<reference evidence="5" key="1">
    <citation type="journal article" date="2019" name="Int. J. Syst. Evol. Microbiol.">
        <title>The Global Catalogue of Microorganisms (GCM) 10K type strain sequencing project: providing services to taxonomists for standard genome sequencing and annotation.</title>
        <authorList>
            <consortium name="The Broad Institute Genomics Platform"/>
            <consortium name="The Broad Institute Genome Sequencing Center for Infectious Disease"/>
            <person name="Wu L."/>
            <person name="Ma J."/>
        </authorList>
    </citation>
    <scope>NUCLEOTIDE SEQUENCE [LARGE SCALE GENOMIC DNA]</scope>
    <source>
        <strain evidence="5">CECT 7956</strain>
    </source>
</reference>
<dbReference type="InterPro" id="IPR003439">
    <property type="entry name" value="ABC_transporter-like_ATP-bd"/>
</dbReference>
<dbReference type="PANTHER" id="PTHR24220">
    <property type="entry name" value="IMPORT ATP-BINDING PROTEIN"/>
    <property type="match status" value="1"/>
</dbReference>
<evidence type="ECO:0000256" key="1">
    <source>
        <dbReference type="ARBA" id="ARBA00022741"/>
    </source>
</evidence>
<protein>
    <submittedName>
        <fullName evidence="4">ABC transporter ATP-binding protein</fullName>
    </submittedName>
</protein>
<feature type="domain" description="ABC transporter" evidence="3">
    <location>
        <begin position="5"/>
        <end position="211"/>
    </location>
</feature>
<dbReference type="SUPFAM" id="SSF52540">
    <property type="entry name" value="P-loop containing nucleoside triphosphate hydrolases"/>
    <property type="match status" value="1"/>
</dbReference>
<dbReference type="InterPro" id="IPR015854">
    <property type="entry name" value="ABC_transpr_LolD-like"/>
</dbReference>
<comment type="caution">
    <text evidence="4">The sequence shown here is derived from an EMBL/GenBank/DDBJ whole genome shotgun (WGS) entry which is preliminary data.</text>
</comment>